<proteinExistence type="predicted"/>
<keyword evidence="4" id="KW-0597">Phosphoprotein</keyword>
<dbReference type="Gene3D" id="1.10.287.130">
    <property type="match status" value="1"/>
</dbReference>
<evidence type="ECO:0000256" key="1">
    <source>
        <dbReference type="ARBA" id="ARBA00000085"/>
    </source>
</evidence>
<dbReference type="EMBL" id="JZXC01000003">
    <property type="protein sequence ID" value="KKA09172.1"/>
    <property type="molecule type" value="Genomic_DNA"/>
</dbReference>
<comment type="caution">
    <text evidence="14">The sequence shown here is derived from an EMBL/GenBank/DDBJ whole genome shotgun (WGS) entry which is preliminary data.</text>
</comment>
<keyword evidence="6 11" id="KW-0812">Transmembrane</keyword>
<keyword evidence="10 11" id="KW-0472">Membrane</keyword>
<dbReference type="Pfam" id="PF02518">
    <property type="entry name" value="HATPase_c"/>
    <property type="match status" value="1"/>
</dbReference>
<dbReference type="GO" id="GO:0005886">
    <property type="term" value="C:plasma membrane"/>
    <property type="evidence" value="ECO:0007669"/>
    <property type="project" value="TreeGrafter"/>
</dbReference>
<protein>
    <recommendedName>
        <fullName evidence="3">histidine kinase</fullName>
        <ecNumber evidence="3">2.7.13.3</ecNumber>
    </recommendedName>
</protein>
<keyword evidence="8 11" id="KW-1133">Transmembrane helix</keyword>
<dbReference type="SMART" id="SM00387">
    <property type="entry name" value="HATPase_c"/>
    <property type="match status" value="1"/>
</dbReference>
<dbReference type="PANTHER" id="PTHR45436:SF16">
    <property type="entry name" value="HISTIDINE KINASE"/>
    <property type="match status" value="1"/>
</dbReference>
<comment type="catalytic activity">
    <reaction evidence="1">
        <text>ATP + protein L-histidine = ADP + protein N-phospho-L-histidine.</text>
        <dbReference type="EC" id="2.7.13.3"/>
    </reaction>
</comment>
<dbReference type="Proteomes" id="UP000033662">
    <property type="component" value="Unassembled WGS sequence"/>
</dbReference>
<dbReference type="PATRIC" id="fig|132476.4.peg.3740"/>
<keyword evidence="9" id="KW-0902">Two-component regulatory system</keyword>
<dbReference type="InterPro" id="IPR005467">
    <property type="entry name" value="His_kinase_dom"/>
</dbReference>
<dbReference type="InterPro" id="IPR036097">
    <property type="entry name" value="HisK_dim/P_sf"/>
</dbReference>
<dbReference type="InterPro" id="IPR003660">
    <property type="entry name" value="HAMP_dom"/>
</dbReference>
<dbReference type="InterPro" id="IPR003594">
    <property type="entry name" value="HATPase_dom"/>
</dbReference>
<dbReference type="PROSITE" id="PS50885">
    <property type="entry name" value="HAMP"/>
    <property type="match status" value="1"/>
</dbReference>
<dbReference type="Pfam" id="PF00512">
    <property type="entry name" value="HisKA"/>
    <property type="match status" value="1"/>
</dbReference>
<evidence type="ECO:0000256" key="5">
    <source>
        <dbReference type="ARBA" id="ARBA00022679"/>
    </source>
</evidence>
<evidence type="ECO:0000256" key="8">
    <source>
        <dbReference type="ARBA" id="ARBA00022989"/>
    </source>
</evidence>
<comment type="subcellular location">
    <subcellularLocation>
        <location evidence="2">Membrane</location>
    </subcellularLocation>
</comment>
<dbReference type="CDD" id="cd00082">
    <property type="entry name" value="HisKA"/>
    <property type="match status" value="1"/>
</dbReference>
<feature type="transmembrane region" description="Helical" evidence="11">
    <location>
        <begin position="131"/>
        <end position="155"/>
    </location>
</feature>
<dbReference type="Gene3D" id="3.30.565.10">
    <property type="entry name" value="Histidine kinase-like ATPase, C-terminal domain"/>
    <property type="match status" value="1"/>
</dbReference>
<dbReference type="InterPro" id="IPR004358">
    <property type="entry name" value="Sig_transdc_His_kin-like_C"/>
</dbReference>
<feature type="domain" description="Histidine kinase" evidence="12">
    <location>
        <begin position="218"/>
        <end position="425"/>
    </location>
</feature>
<evidence type="ECO:0000256" key="4">
    <source>
        <dbReference type="ARBA" id="ARBA00022553"/>
    </source>
</evidence>
<dbReference type="Gene3D" id="6.10.340.10">
    <property type="match status" value="1"/>
</dbReference>
<dbReference type="PANTHER" id="PTHR45436">
    <property type="entry name" value="SENSOR HISTIDINE KINASE YKOH"/>
    <property type="match status" value="1"/>
</dbReference>
<dbReference type="SUPFAM" id="SSF47384">
    <property type="entry name" value="Homodimeric domain of signal transducing histidine kinase"/>
    <property type="match status" value="1"/>
</dbReference>
<keyword evidence="5" id="KW-0808">Transferase</keyword>
<accession>A0A0F4XTH4</accession>
<feature type="transmembrane region" description="Helical" evidence="11">
    <location>
        <begin position="12"/>
        <end position="37"/>
    </location>
</feature>
<feature type="domain" description="HAMP" evidence="13">
    <location>
        <begin position="156"/>
        <end position="210"/>
    </location>
</feature>
<reference evidence="14 15" key="1">
    <citation type="submission" date="2015-03" db="EMBL/GenBank/DDBJ databases">
        <title>Pseudomonas fluorescens 1855-344 Genome sequencing and assembly.</title>
        <authorList>
            <person name="Eng W.W.H."/>
            <person name="Gan H.M."/>
            <person name="Savka M.A."/>
        </authorList>
    </citation>
    <scope>NUCLEOTIDE SEQUENCE [LARGE SCALE GENOMIC DNA]</scope>
    <source>
        <strain evidence="14 15">1855-344</strain>
    </source>
</reference>
<dbReference type="AlphaFoldDB" id="A0A0F4XTH4"/>
<evidence type="ECO:0000313" key="14">
    <source>
        <dbReference type="EMBL" id="KKA09172.1"/>
    </source>
</evidence>
<evidence type="ECO:0000313" key="15">
    <source>
        <dbReference type="Proteomes" id="UP000033662"/>
    </source>
</evidence>
<evidence type="ECO:0000256" key="9">
    <source>
        <dbReference type="ARBA" id="ARBA00023012"/>
    </source>
</evidence>
<dbReference type="OrthoDB" id="9121563at2"/>
<dbReference type="PROSITE" id="PS50109">
    <property type="entry name" value="HIS_KIN"/>
    <property type="match status" value="1"/>
</dbReference>
<keyword evidence="7 14" id="KW-0418">Kinase</keyword>
<dbReference type="GO" id="GO:0000155">
    <property type="term" value="F:phosphorelay sensor kinase activity"/>
    <property type="evidence" value="ECO:0007669"/>
    <property type="project" value="InterPro"/>
</dbReference>
<dbReference type="InterPro" id="IPR003661">
    <property type="entry name" value="HisK_dim/P_dom"/>
</dbReference>
<dbReference type="SMART" id="SM00304">
    <property type="entry name" value="HAMP"/>
    <property type="match status" value="1"/>
</dbReference>
<dbReference type="Pfam" id="PF00672">
    <property type="entry name" value="HAMP"/>
    <property type="match status" value="1"/>
</dbReference>
<dbReference type="SMART" id="SM00388">
    <property type="entry name" value="HisKA"/>
    <property type="match status" value="1"/>
</dbReference>
<evidence type="ECO:0000256" key="2">
    <source>
        <dbReference type="ARBA" id="ARBA00004370"/>
    </source>
</evidence>
<dbReference type="EC" id="2.7.13.3" evidence="3"/>
<dbReference type="InterPro" id="IPR050428">
    <property type="entry name" value="TCS_sensor_his_kinase"/>
</dbReference>
<evidence type="ECO:0000256" key="7">
    <source>
        <dbReference type="ARBA" id="ARBA00022777"/>
    </source>
</evidence>
<dbReference type="PRINTS" id="PR00344">
    <property type="entry name" value="BCTRLSENSOR"/>
</dbReference>
<evidence type="ECO:0000256" key="3">
    <source>
        <dbReference type="ARBA" id="ARBA00012438"/>
    </source>
</evidence>
<dbReference type="SUPFAM" id="SSF55874">
    <property type="entry name" value="ATPase domain of HSP90 chaperone/DNA topoisomerase II/histidine kinase"/>
    <property type="match status" value="1"/>
</dbReference>
<evidence type="ECO:0000259" key="13">
    <source>
        <dbReference type="PROSITE" id="PS50885"/>
    </source>
</evidence>
<evidence type="ECO:0000256" key="10">
    <source>
        <dbReference type="ARBA" id="ARBA00023136"/>
    </source>
</evidence>
<evidence type="ECO:0000256" key="6">
    <source>
        <dbReference type="ARBA" id="ARBA00022692"/>
    </source>
</evidence>
<organism evidence="14 15">
    <name type="scientific">Pseudomonas kilonensis</name>
    <dbReference type="NCBI Taxonomy" id="132476"/>
    <lineage>
        <taxon>Bacteria</taxon>
        <taxon>Pseudomonadati</taxon>
        <taxon>Pseudomonadota</taxon>
        <taxon>Gammaproteobacteria</taxon>
        <taxon>Pseudomonadales</taxon>
        <taxon>Pseudomonadaceae</taxon>
        <taxon>Pseudomonas</taxon>
    </lineage>
</organism>
<evidence type="ECO:0000259" key="12">
    <source>
        <dbReference type="PROSITE" id="PS50109"/>
    </source>
</evidence>
<evidence type="ECO:0000256" key="11">
    <source>
        <dbReference type="SAM" id="Phobius"/>
    </source>
</evidence>
<name>A0A0F4XTH4_9PSED</name>
<sequence length="425" mass="47451">MEFKQSLAQRIIIAFALMSALVAGAFAMGIVATVHLVEEKLISAGLGGDLQRLLLMDSVSDWNHRPEPDQLFYFSGGPGDFELPKDLRHLERGFHEVFREQLSYHAMVEIVDGRHYVLLQDQSDFEERERVLFAVVLVGFVLSLALAVFLGWVLARRVMAPVVRLARQVRHRDQLLGLAPPLAPDYAADEVGELAVAFDATLGRLRQALTRERLFTSDVSHELRTPLMVLATSCELLLENPALDPRGRTQVERINRASEEMRELVQTFLMLARAEREDNGMSPRLTLGQVAENLLGVWRAPIESKGLMLIFDPGQTVDTLYNATFLTAVMGNLLRNALHYTDQGFIRLSLTATGFVVEDSGVGIPEEKREAMFEPFVRGNEKRGEGLGLGLSLVQRICENQGWTVSLSTMEPNGCHFEVELNPKG</sequence>
<gene>
    <name evidence="14" type="ORF">VP02_05175</name>
</gene>
<dbReference type="InterPro" id="IPR036890">
    <property type="entry name" value="HATPase_C_sf"/>
</dbReference>